<dbReference type="PROSITE" id="PS51217">
    <property type="entry name" value="UVRD_HELICASE_CTER"/>
    <property type="match status" value="1"/>
</dbReference>
<feature type="domain" description="UvrD-like helicase ATP-binding" evidence="11">
    <location>
        <begin position="29"/>
        <end position="433"/>
    </location>
</feature>
<dbReference type="AlphaFoldDB" id="A0A9Q9SSQ1"/>
<dbReference type="Proteomes" id="UP000176944">
    <property type="component" value="Chromosome"/>
</dbReference>
<keyword evidence="5" id="KW-0413">Isomerase</keyword>
<evidence type="ECO:0000256" key="10">
    <source>
        <dbReference type="SAM" id="MobiDB-lite"/>
    </source>
</evidence>
<evidence type="ECO:0000256" key="8">
    <source>
        <dbReference type="ARBA" id="ARBA00048988"/>
    </source>
</evidence>
<evidence type="ECO:0000256" key="2">
    <source>
        <dbReference type="ARBA" id="ARBA00022801"/>
    </source>
</evidence>
<evidence type="ECO:0000256" key="7">
    <source>
        <dbReference type="ARBA" id="ARBA00034808"/>
    </source>
</evidence>
<accession>A0A9Q9SSQ1</accession>
<dbReference type="GO" id="GO:0043138">
    <property type="term" value="F:3'-5' DNA helicase activity"/>
    <property type="evidence" value="ECO:0007669"/>
    <property type="project" value="UniProtKB-EC"/>
</dbReference>
<proteinExistence type="predicted"/>
<dbReference type="InterPro" id="IPR000212">
    <property type="entry name" value="DNA_helicase_UvrD/REP"/>
</dbReference>
<dbReference type="Gene3D" id="1.10.486.10">
    <property type="entry name" value="PCRA, domain 4"/>
    <property type="match status" value="1"/>
</dbReference>
<dbReference type="Gene3D" id="3.40.50.300">
    <property type="entry name" value="P-loop containing nucleotide triphosphate hydrolases"/>
    <property type="match status" value="3"/>
</dbReference>
<evidence type="ECO:0000256" key="4">
    <source>
        <dbReference type="ARBA" id="ARBA00022840"/>
    </source>
</evidence>
<dbReference type="EC" id="5.6.2.4" evidence="7"/>
<reference evidence="13" key="2">
    <citation type="submission" date="2022-10" db="EMBL/GenBank/DDBJ databases">
        <authorList>
            <person name="Ngo T.-E."/>
        </authorList>
    </citation>
    <scope>NUCLEOTIDE SEQUENCE</scope>
    <source>
        <strain evidence="13">JHB</strain>
    </source>
</reference>
<dbReference type="GO" id="GO:0003677">
    <property type="term" value="F:DNA binding"/>
    <property type="evidence" value="ECO:0007669"/>
    <property type="project" value="InterPro"/>
</dbReference>
<evidence type="ECO:0000313" key="13">
    <source>
        <dbReference type="EMBL" id="WAN68948.1"/>
    </source>
</evidence>
<feature type="compositionally biased region" description="Polar residues" evidence="10">
    <location>
        <begin position="454"/>
        <end position="472"/>
    </location>
</feature>
<name>A0A9Q9SSQ1_MOOP1</name>
<organism evidence="13">
    <name type="scientific">Moorena producens (strain JHB)</name>
    <dbReference type="NCBI Taxonomy" id="1454205"/>
    <lineage>
        <taxon>Bacteria</taxon>
        <taxon>Bacillati</taxon>
        <taxon>Cyanobacteriota</taxon>
        <taxon>Cyanophyceae</taxon>
        <taxon>Coleofasciculales</taxon>
        <taxon>Coleofasciculaceae</taxon>
        <taxon>Moorena</taxon>
    </lineage>
</organism>
<protein>
    <recommendedName>
        <fullName evidence="7">DNA 3'-5' helicase</fullName>
        <ecNumber evidence="7">5.6.2.4</ecNumber>
    </recommendedName>
</protein>
<comment type="catalytic activity">
    <reaction evidence="8">
        <text>ATP + H2O = ADP + phosphate + H(+)</text>
        <dbReference type="Rhea" id="RHEA:13065"/>
        <dbReference type="ChEBI" id="CHEBI:15377"/>
        <dbReference type="ChEBI" id="CHEBI:15378"/>
        <dbReference type="ChEBI" id="CHEBI:30616"/>
        <dbReference type="ChEBI" id="CHEBI:43474"/>
        <dbReference type="ChEBI" id="CHEBI:456216"/>
        <dbReference type="EC" id="5.6.2.4"/>
    </reaction>
</comment>
<dbReference type="InterPro" id="IPR014017">
    <property type="entry name" value="DNA_helicase_UvrD-like_C"/>
</dbReference>
<feature type="compositionally biased region" description="Low complexity" evidence="10">
    <location>
        <begin position="488"/>
        <end position="498"/>
    </location>
</feature>
<evidence type="ECO:0000256" key="5">
    <source>
        <dbReference type="ARBA" id="ARBA00023235"/>
    </source>
</evidence>
<evidence type="ECO:0000256" key="3">
    <source>
        <dbReference type="ARBA" id="ARBA00022806"/>
    </source>
</evidence>
<keyword evidence="3 9" id="KW-0347">Helicase</keyword>
<feature type="domain" description="UvrD-like helicase C-terminal" evidence="12">
    <location>
        <begin position="472"/>
        <end position="737"/>
    </location>
</feature>
<evidence type="ECO:0000256" key="1">
    <source>
        <dbReference type="ARBA" id="ARBA00022741"/>
    </source>
</evidence>
<reference evidence="13" key="1">
    <citation type="journal article" date="2017" name="Proc. Natl. Acad. Sci. U.S.A.">
        <title>Comparative genomics uncovers the prolific and distinctive metabolic potential of the cyanobacterial genus Moorea.</title>
        <authorList>
            <person name="Leao T."/>
            <person name="Castelao G."/>
            <person name="Korobeynikov A."/>
            <person name="Monroe E.A."/>
            <person name="Podell S."/>
            <person name="Glukhov E."/>
            <person name="Allen E.E."/>
            <person name="Gerwick W.H."/>
            <person name="Gerwick L."/>
        </authorList>
    </citation>
    <scope>NUCLEOTIDE SEQUENCE</scope>
    <source>
        <strain evidence="13">JHB</strain>
    </source>
</reference>
<gene>
    <name evidence="13" type="ORF">BJP36_42070</name>
</gene>
<feature type="compositionally biased region" description="Low complexity" evidence="10">
    <location>
        <begin position="307"/>
        <end position="382"/>
    </location>
</feature>
<evidence type="ECO:0000256" key="6">
    <source>
        <dbReference type="ARBA" id="ARBA00034617"/>
    </source>
</evidence>
<dbReference type="InterPro" id="IPR027417">
    <property type="entry name" value="P-loop_NTPase"/>
</dbReference>
<dbReference type="PANTHER" id="PTHR11070:SF2">
    <property type="entry name" value="ATP-DEPENDENT DNA HELICASE SRS2"/>
    <property type="match status" value="1"/>
</dbReference>
<keyword evidence="4 9" id="KW-0067">ATP-binding</keyword>
<dbReference type="GO" id="GO:0005829">
    <property type="term" value="C:cytosol"/>
    <property type="evidence" value="ECO:0007669"/>
    <property type="project" value="TreeGrafter"/>
</dbReference>
<keyword evidence="2 9" id="KW-0378">Hydrolase</keyword>
<sequence>MSEDTDTKSDSGQTPLAAWRAQELQRLRNSLRRGQQPMADWQGGTLAVSAVPGAGKSTGMAKAAAIAIANYQLHSRYQLLVVTFTRSAAASIRAKIRDDLKTLKVPQNSFVVYTLHGLALYIANRHPELSGLNLDSSTLVTPNQSHRLIRACVEQWIANYPRRYLTLLEGRSFDGEETERLRRQSVLRTEVLPNLAYTVIHEAKSSGLLPADLWHLSEQTTDEYGILAIAAGLYQQYQTIVRSREFIDYDDMILAALRVLENDAIRQLWQNQFFAVFEDEAQDSTPLQYRLLQTLATLPATSEPNLQPSTSQPSTSQPSTSQPSTSQPSTSQPSTFQPSTSQPSTSQPSTSQPSTFQPSTSQPSTFQPSTSQPSTSQPSTSQHHTLNLIRVGDPNQAINSTFTPADPIYFNWFCQECQGIGRLATMDQAGRSSQVIINAANFIVNWVNSTYGSKNSTETVPQPDSIPQTQPSPELPFRPQTIRRVDANDPQPDANPNPEGRGLELYTPKDIYHTVELIGKRVVELFAKNQNHNAAVLVRENRQGSFVVEQLEYLKRQHEIEVYDVQKRDRESHVPSQILTLLQFLDRPHSPDYLKAALDVLVKRQLIPTQDLNALSTYPEQFLYPGPLDPPQTKAVIKARRYCCDLLRARLELPNYHLISFLAQTLNYDQCELATADKLAERIAKQTFGNSSISETLAVLQEIVTSERFEPVDPDNTDSPYLRSHQLTVITMHKAKGLDWDYVFLPFLHEDTLPGNPWVPTAAQFLGEFTLAEVARAQIRAYLHGKPLPMAPEAWEQAAQLKTAEEFRLLYVAMTRAKRLLWMAAADLGPFRWNTFSGKGDNLQQKKPCPVLPALNAQFPNSLMVND</sequence>
<evidence type="ECO:0000259" key="11">
    <source>
        <dbReference type="PROSITE" id="PS51198"/>
    </source>
</evidence>
<keyword evidence="1 9" id="KW-0547">Nucleotide-binding</keyword>
<feature type="binding site" evidence="9">
    <location>
        <begin position="50"/>
        <end position="57"/>
    </location>
    <ligand>
        <name>ATP</name>
        <dbReference type="ChEBI" id="CHEBI:30616"/>
    </ligand>
</feature>
<dbReference type="Pfam" id="PF13361">
    <property type="entry name" value="UvrD_C"/>
    <property type="match status" value="1"/>
</dbReference>
<dbReference type="GO" id="GO:0005524">
    <property type="term" value="F:ATP binding"/>
    <property type="evidence" value="ECO:0007669"/>
    <property type="project" value="UniProtKB-UniRule"/>
</dbReference>
<dbReference type="SUPFAM" id="SSF52540">
    <property type="entry name" value="P-loop containing nucleoside triphosphate hydrolases"/>
    <property type="match status" value="1"/>
</dbReference>
<dbReference type="GO" id="GO:0000725">
    <property type="term" value="P:recombinational repair"/>
    <property type="evidence" value="ECO:0007669"/>
    <property type="project" value="TreeGrafter"/>
</dbReference>
<dbReference type="InterPro" id="IPR014016">
    <property type="entry name" value="UvrD-like_ATP-bd"/>
</dbReference>
<comment type="catalytic activity">
    <reaction evidence="6">
        <text>Couples ATP hydrolysis with the unwinding of duplex DNA by translocating in the 3'-5' direction.</text>
        <dbReference type="EC" id="5.6.2.4"/>
    </reaction>
</comment>
<dbReference type="GO" id="GO:0033202">
    <property type="term" value="C:DNA helicase complex"/>
    <property type="evidence" value="ECO:0007669"/>
    <property type="project" value="TreeGrafter"/>
</dbReference>
<dbReference type="GO" id="GO:0016787">
    <property type="term" value="F:hydrolase activity"/>
    <property type="evidence" value="ECO:0007669"/>
    <property type="project" value="UniProtKB-UniRule"/>
</dbReference>
<dbReference type="PANTHER" id="PTHR11070">
    <property type="entry name" value="UVRD / RECB / PCRA DNA HELICASE FAMILY MEMBER"/>
    <property type="match status" value="1"/>
</dbReference>
<feature type="region of interest" description="Disordered" evidence="10">
    <location>
        <begin position="301"/>
        <end position="383"/>
    </location>
</feature>
<dbReference type="PROSITE" id="PS51198">
    <property type="entry name" value="UVRD_HELICASE_ATP_BIND"/>
    <property type="match status" value="1"/>
</dbReference>
<dbReference type="Pfam" id="PF00580">
    <property type="entry name" value="UvrD-helicase"/>
    <property type="match status" value="1"/>
</dbReference>
<dbReference type="EMBL" id="CP017708">
    <property type="protein sequence ID" value="WAN68948.1"/>
    <property type="molecule type" value="Genomic_DNA"/>
</dbReference>
<feature type="region of interest" description="Disordered" evidence="10">
    <location>
        <begin position="454"/>
        <end position="504"/>
    </location>
</feature>
<evidence type="ECO:0000259" key="12">
    <source>
        <dbReference type="PROSITE" id="PS51217"/>
    </source>
</evidence>
<evidence type="ECO:0000256" key="9">
    <source>
        <dbReference type="PROSITE-ProRule" id="PRU00560"/>
    </source>
</evidence>